<evidence type="ECO:0000256" key="7">
    <source>
        <dbReference type="RuleBase" id="RU003682"/>
    </source>
</evidence>
<dbReference type="RefSeq" id="WP_005183319.1">
    <property type="nucleotide sequence ID" value="NZ_CP045804.1"/>
</dbReference>
<dbReference type="InterPro" id="IPR044861">
    <property type="entry name" value="IPNS-like_FE2OG_OXY"/>
</dbReference>
<evidence type="ECO:0000256" key="6">
    <source>
        <dbReference type="ARBA" id="ARBA00023194"/>
    </source>
</evidence>
<dbReference type="PROSITE" id="PS51471">
    <property type="entry name" value="FE2OG_OXY"/>
    <property type="match status" value="1"/>
</dbReference>
<dbReference type="GO" id="GO:0046872">
    <property type="term" value="F:metal ion binding"/>
    <property type="evidence" value="ECO:0007669"/>
    <property type="project" value="UniProtKB-KW"/>
</dbReference>
<keyword evidence="6" id="KW-0045">Antibiotic biosynthesis</keyword>
<dbReference type="AlphaFoldDB" id="A0A857LLP6"/>
<dbReference type="Pfam" id="PF03171">
    <property type="entry name" value="2OG-FeII_Oxy"/>
    <property type="match status" value="1"/>
</dbReference>
<dbReference type="PANTHER" id="PTHR10209">
    <property type="entry name" value="OXIDOREDUCTASE, 2OG-FE II OXYGENASE FAMILY PROTEIN"/>
    <property type="match status" value="1"/>
</dbReference>
<dbReference type="PRINTS" id="PR00682">
    <property type="entry name" value="IPNSYNTHASE"/>
</dbReference>
<keyword evidence="4 7" id="KW-0560">Oxidoreductase</keyword>
<protein>
    <submittedName>
        <fullName evidence="8">Isopenicillin N synthase family oxygenase</fullName>
    </submittedName>
</protein>
<dbReference type="Pfam" id="PF14226">
    <property type="entry name" value="DIOX_N"/>
    <property type="match status" value="1"/>
</dbReference>
<reference evidence="8" key="1">
    <citation type="journal article" date="2021" name="Nat. Microbiol.">
        <title>Cocultivation of an ultrasmall environmental parasitic bacterium with lytic ability against bacteria associated with wastewater foams.</title>
        <authorList>
            <person name="Batinovic S."/>
            <person name="Rose J.J.A."/>
            <person name="Ratcliffe J."/>
            <person name="Seviour R.J."/>
            <person name="Petrovski S."/>
        </authorList>
    </citation>
    <scope>NUCLEOTIDE SEQUENCE</scope>
    <source>
        <strain evidence="8">CON44</strain>
    </source>
</reference>
<sequence length="339" mass="37365">MATTLTELPIVDMSLVDGDDTDRAMFRQSLLAATHEVGFFYLVGHGIDRDTRDRLFDTVRAFFALPEAAKFDVEMLKSPHFRGYTRFGGEYTQGAIDWREQIDLAAEYPSLGSDPGYLRLDGPNLWPELAGFREVITDWQKRCGELGLRLMREWASSLGTDRAFFDDAFAQRPSTLMKLVRYPGREDAAQRQGVGAHKDPGVLTLLLIEPGKGGLQVEHDGGWIDAPPVEDAFVVNIGELMEYATDGYLKATMHRVQSPPAGTERLSVPFFFNPALSSAMPRIALPADLAADAPGVTDDPHNPISGTFGENMIKARLRAHPDVAARHHPDLVGATTPTE</sequence>
<gene>
    <name evidence="8" type="ORF">GII30_10975</name>
</gene>
<evidence type="ECO:0000256" key="4">
    <source>
        <dbReference type="ARBA" id="ARBA00023002"/>
    </source>
</evidence>
<comment type="pathway">
    <text evidence="1">Antibiotic biosynthesis.</text>
</comment>
<dbReference type="EMBL" id="CP045810">
    <property type="protein sequence ID" value="QHN39614.1"/>
    <property type="molecule type" value="Genomic_DNA"/>
</dbReference>
<dbReference type="InterPro" id="IPR027443">
    <property type="entry name" value="IPNS-like_sf"/>
</dbReference>
<comment type="similarity">
    <text evidence="2 7">Belongs to the iron/ascorbate-dependent oxidoreductase family.</text>
</comment>
<dbReference type="InterPro" id="IPR005123">
    <property type="entry name" value="Oxoglu/Fe-dep_dioxygenase_dom"/>
</dbReference>
<accession>A0A857LLP6</accession>
<dbReference type="InterPro" id="IPR026992">
    <property type="entry name" value="DIOX_N"/>
</dbReference>
<keyword evidence="3 7" id="KW-0479">Metal-binding</keyword>
<keyword evidence="5 7" id="KW-0408">Iron</keyword>
<name>A0A857LLP6_9ACTN</name>
<evidence type="ECO:0000256" key="2">
    <source>
        <dbReference type="ARBA" id="ARBA00008056"/>
    </source>
</evidence>
<proteinExistence type="inferred from homology"/>
<evidence type="ECO:0000256" key="3">
    <source>
        <dbReference type="ARBA" id="ARBA00022723"/>
    </source>
</evidence>
<evidence type="ECO:0000256" key="5">
    <source>
        <dbReference type="ARBA" id="ARBA00023004"/>
    </source>
</evidence>
<dbReference type="GO" id="GO:0017000">
    <property type="term" value="P:antibiotic biosynthetic process"/>
    <property type="evidence" value="ECO:0007669"/>
    <property type="project" value="UniProtKB-KW"/>
</dbReference>
<dbReference type="PANTHER" id="PTHR10209:SF885">
    <property type="entry name" value="2OG-FE(II) OXYGENASE FAMILY, PUTATIVE (AFU_ORTHOLOGUE AFUA_2G00750)-RELATED"/>
    <property type="match status" value="1"/>
</dbReference>
<evidence type="ECO:0000313" key="8">
    <source>
        <dbReference type="EMBL" id="QHN39614.1"/>
    </source>
</evidence>
<dbReference type="Gene3D" id="2.60.120.330">
    <property type="entry name" value="B-lactam Antibiotic, Isopenicillin N Synthase, Chain"/>
    <property type="match status" value="1"/>
</dbReference>
<evidence type="ECO:0000256" key="1">
    <source>
        <dbReference type="ARBA" id="ARBA00004792"/>
    </source>
</evidence>
<dbReference type="SUPFAM" id="SSF51197">
    <property type="entry name" value="Clavaminate synthase-like"/>
    <property type="match status" value="1"/>
</dbReference>
<dbReference type="GO" id="GO:0016491">
    <property type="term" value="F:oxidoreductase activity"/>
    <property type="evidence" value="ECO:0007669"/>
    <property type="project" value="UniProtKB-KW"/>
</dbReference>
<organism evidence="8">
    <name type="scientific">Gordonia amarae</name>
    <dbReference type="NCBI Taxonomy" id="36821"/>
    <lineage>
        <taxon>Bacteria</taxon>
        <taxon>Bacillati</taxon>
        <taxon>Actinomycetota</taxon>
        <taxon>Actinomycetes</taxon>
        <taxon>Mycobacteriales</taxon>
        <taxon>Gordoniaceae</taxon>
        <taxon>Gordonia</taxon>
    </lineage>
</organism>